<keyword evidence="3" id="KW-1185">Reference proteome</keyword>
<dbReference type="Gene3D" id="2.180.10.10">
    <property type="entry name" value="RHS repeat-associated core"/>
    <property type="match status" value="1"/>
</dbReference>
<proteinExistence type="predicted"/>
<evidence type="ECO:0000256" key="1">
    <source>
        <dbReference type="SAM" id="SignalP"/>
    </source>
</evidence>
<dbReference type="EMBL" id="CP042436">
    <property type="protein sequence ID" value="QEC63442.1"/>
    <property type="molecule type" value="Genomic_DNA"/>
</dbReference>
<sequence length="248" mass="28153">MRKMLLCCLVLAIGAVAGCKKNSQNGPVYLLRQQITDDRADGYPLDTANYSYDYKNRITEITDGTGTDKIKYVIDYDNKDRVTSARKYNSTGGLIITFDFFYNNSETGYYFYGPGDHHLADTAYLTFNGNHQLTKITTKHSGAQTFTYDGMGNVATTQAFRSDGSSDLGSQTSFTYDNKKNPWSQVYPNNYFYMYVVRIGNPSTLLHNVTIRNSDRFTYTYNDNGFPASVIIYTALSKVFIDYKYITK</sequence>
<evidence type="ECO:0000313" key="3">
    <source>
        <dbReference type="Proteomes" id="UP000321479"/>
    </source>
</evidence>
<dbReference type="InterPro" id="IPR031325">
    <property type="entry name" value="RHS_repeat"/>
</dbReference>
<feature type="chain" id="PRO_5022931024" description="DUF4595 domain-containing protein" evidence="1">
    <location>
        <begin position="18"/>
        <end position="248"/>
    </location>
</feature>
<dbReference type="PROSITE" id="PS51257">
    <property type="entry name" value="PROKAR_LIPOPROTEIN"/>
    <property type="match status" value="1"/>
</dbReference>
<protein>
    <recommendedName>
        <fullName evidence="4">DUF4595 domain-containing protein</fullName>
    </recommendedName>
</protein>
<dbReference type="OrthoDB" id="787235at2"/>
<organism evidence="2 3">
    <name type="scientific">Mucilaginibacter ginsenosidivorans</name>
    <dbReference type="NCBI Taxonomy" id="398053"/>
    <lineage>
        <taxon>Bacteria</taxon>
        <taxon>Pseudomonadati</taxon>
        <taxon>Bacteroidota</taxon>
        <taxon>Sphingobacteriia</taxon>
        <taxon>Sphingobacteriales</taxon>
        <taxon>Sphingobacteriaceae</taxon>
        <taxon>Mucilaginibacter</taxon>
    </lineage>
</organism>
<name>A0A5B8UWX9_9SPHI</name>
<dbReference type="Pfam" id="PF05593">
    <property type="entry name" value="RHS_repeat"/>
    <property type="match status" value="1"/>
</dbReference>
<dbReference type="Proteomes" id="UP000321479">
    <property type="component" value="Chromosome"/>
</dbReference>
<evidence type="ECO:0008006" key="4">
    <source>
        <dbReference type="Google" id="ProtNLM"/>
    </source>
</evidence>
<gene>
    <name evidence="2" type="ORF">FRZ54_12930</name>
</gene>
<accession>A0A5B8UWX9</accession>
<keyword evidence="1" id="KW-0732">Signal</keyword>
<dbReference type="AlphaFoldDB" id="A0A5B8UWX9"/>
<feature type="signal peptide" evidence="1">
    <location>
        <begin position="1"/>
        <end position="17"/>
    </location>
</feature>
<reference evidence="2 3" key="1">
    <citation type="journal article" date="2017" name="Curr. Microbiol.">
        <title>Mucilaginibacter ginsenosidivorans sp. nov., Isolated from Soil of Ginseng Field.</title>
        <authorList>
            <person name="Kim M.M."/>
            <person name="Siddiqi M.Z."/>
            <person name="Im W.T."/>
        </authorList>
    </citation>
    <scope>NUCLEOTIDE SEQUENCE [LARGE SCALE GENOMIC DNA]</scope>
    <source>
        <strain evidence="2 3">Gsoil 3017</strain>
    </source>
</reference>
<dbReference type="KEGG" id="mgin:FRZ54_12930"/>
<evidence type="ECO:0000313" key="2">
    <source>
        <dbReference type="EMBL" id="QEC63442.1"/>
    </source>
</evidence>
<dbReference type="RefSeq" id="WP_147032018.1">
    <property type="nucleotide sequence ID" value="NZ_CP042436.1"/>
</dbReference>